<dbReference type="EMBL" id="BMDW01000009">
    <property type="protein sequence ID" value="GGA47940.1"/>
    <property type="molecule type" value="Genomic_DNA"/>
</dbReference>
<name>A0ABQ1GPT9_9SPHN</name>
<organism evidence="2 3">
    <name type="scientific">Sphingomonas psychrolutea</name>
    <dbReference type="NCBI Taxonomy" id="1259676"/>
    <lineage>
        <taxon>Bacteria</taxon>
        <taxon>Pseudomonadati</taxon>
        <taxon>Pseudomonadota</taxon>
        <taxon>Alphaproteobacteria</taxon>
        <taxon>Sphingomonadales</taxon>
        <taxon>Sphingomonadaceae</taxon>
        <taxon>Sphingomonas</taxon>
    </lineage>
</organism>
<dbReference type="Proteomes" id="UP000618591">
    <property type="component" value="Unassembled WGS sequence"/>
</dbReference>
<accession>A0ABQ1GPT9</accession>
<comment type="caution">
    <text evidence="2">The sequence shown here is derived from an EMBL/GenBank/DDBJ whole genome shotgun (WGS) entry which is preliminary data.</text>
</comment>
<evidence type="ECO:0000313" key="3">
    <source>
        <dbReference type="Proteomes" id="UP000618591"/>
    </source>
</evidence>
<gene>
    <name evidence="2" type="ORF">GCM10011395_17760</name>
</gene>
<keyword evidence="3" id="KW-1185">Reference proteome</keyword>
<feature type="region of interest" description="Disordered" evidence="1">
    <location>
        <begin position="52"/>
        <end position="72"/>
    </location>
</feature>
<protein>
    <submittedName>
        <fullName evidence="2">Uncharacterized protein</fullName>
    </submittedName>
</protein>
<evidence type="ECO:0000256" key="1">
    <source>
        <dbReference type="SAM" id="MobiDB-lite"/>
    </source>
</evidence>
<proteinExistence type="predicted"/>
<reference evidence="3" key="1">
    <citation type="journal article" date="2019" name="Int. J. Syst. Evol. Microbiol.">
        <title>The Global Catalogue of Microorganisms (GCM) 10K type strain sequencing project: providing services to taxonomists for standard genome sequencing and annotation.</title>
        <authorList>
            <consortium name="The Broad Institute Genomics Platform"/>
            <consortium name="The Broad Institute Genome Sequencing Center for Infectious Disease"/>
            <person name="Wu L."/>
            <person name="Ma J."/>
        </authorList>
    </citation>
    <scope>NUCLEOTIDE SEQUENCE [LARGE SCALE GENOMIC DNA]</scope>
    <source>
        <strain evidence="3">CGMCC 1.10106</strain>
    </source>
</reference>
<sequence length="72" mass="7435">MLEGERIEGGTIGQLMDVAALGQEAEEIGGVLGHDIFSPSRLREGLGEGCLARPSHALPQPLPQAGGESQAE</sequence>
<evidence type="ECO:0000313" key="2">
    <source>
        <dbReference type="EMBL" id="GGA47940.1"/>
    </source>
</evidence>